<evidence type="ECO:0000256" key="1">
    <source>
        <dbReference type="ARBA" id="ARBA00004141"/>
    </source>
</evidence>
<dbReference type="EMBL" id="RSCD01000001">
    <property type="protein sequence ID" value="RSH95346.1"/>
    <property type="molecule type" value="Genomic_DNA"/>
</dbReference>
<dbReference type="OrthoDB" id="10009287at2759"/>
<gene>
    <name evidence="8" type="primary">YOP1</name>
    <name evidence="8" type="ORF">EHS25_000433</name>
</gene>
<dbReference type="AlphaFoldDB" id="A0A427YWD1"/>
<evidence type="ECO:0000313" key="9">
    <source>
        <dbReference type="Proteomes" id="UP000279259"/>
    </source>
</evidence>
<dbReference type="Proteomes" id="UP000279259">
    <property type="component" value="Unassembled WGS sequence"/>
</dbReference>
<dbReference type="InterPro" id="IPR004345">
    <property type="entry name" value="TB2_DP1_HVA22"/>
</dbReference>
<feature type="compositionally biased region" description="Pro residues" evidence="7">
    <location>
        <begin position="44"/>
        <end position="60"/>
    </location>
</feature>
<evidence type="ECO:0000256" key="3">
    <source>
        <dbReference type="ARBA" id="ARBA00022692"/>
    </source>
</evidence>
<comment type="similarity">
    <text evidence="2 6">Belongs to the DP1 family.</text>
</comment>
<proteinExistence type="inferred from homology"/>
<comment type="subcellular location">
    <subcellularLocation>
        <location evidence="1 6">Membrane</location>
        <topology evidence="1 6">Multi-pass membrane protein</topology>
    </subcellularLocation>
</comment>
<feature type="region of interest" description="Disordered" evidence="7">
    <location>
        <begin position="44"/>
        <end position="64"/>
    </location>
</feature>
<keyword evidence="9" id="KW-1185">Reference proteome</keyword>
<sequence>MARTSPSPAPTSLASPRPVTVPTPLLNLSLFFFTLSLHLYSPPQAPPSASPTYSPKPPPHSHAFKMSAQSQSQQIKQNFLNHPYTQQATKFVSGQVNALDAELNRYPMLRDLEAKTKVPKAYGVLALGASSVVLIFFNMFGLAQPVSNLIGWVLPAYLSVQAIESPGTDDDKQWLTYWTVFGGMNLLESIAVRPILYWVPMYFVFKTVLIIWLMLPATRGAEVVYHNVVRPLVGQAKARPAATNPFNKPEGYTTAAPSSFEHEKTL</sequence>
<feature type="region of interest" description="Disordered" evidence="7">
    <location>
        <begin position="244"/>
        <end position="266"/>
    </location>
</feature>
<evidence type="ECO:0000256" key="6">
    <source>
        <dbReference type="RuleBase" id="RU362006"/>
    </source>
</evidence>
<feature type="transmembrane region" description="Helical" evidence="6">
    <location>
        <begin position="195"/>
        <end position="215"/>
    </location>
</feature>
<evidence type="ECO:0000313" key="8">
    <source>
        <dbReference type="EMBL" id="RSH95346.1"/>
    </source>
</evidence>
<dbReference type="GO" id="GO:0016020">
    <property type="term" value="C:membrane"/>
    <property type="evidence" value="ECO:0007669"/>
    <property type="project" value="UniProtKB-SubCell"/>
</dbReference>
<dbReference type="PANTHER" id="PTHR12300:SF161">
    <property type="entry name" value="RECEPTOR EXPRESSION-ENHANCING PROTEIN"/>
    <property type="match status" value="1"/>
</dbReference>
<reference evidence="8 9" key="1">
    <citation type="submission" date="2018-11" db="EMBL/GenBank/DDBJ databases">
        <title>Genome sequence of Saitozyma podzolica DSM 27192.</title>
        <authorList>
            <person name="Aliyu H."/>
            <person name="Gorte O."/>
            <person name="Ochsenreither K."/>
        </authorList>
    </citation>
    <scope>NUCLEOTIDE SEQUENCE [LARGE SCALE GENOMIC DNA]</scope>
    <source>
        <strain evidence="8 9">DSM 27192</strain>
    </source>
</reference>
<name>A0A427YWD1_9TREE</name>
<keyword evidence="3 6" id="KW-0812">Transmembrane</keyword>
<evidence type="ECO:0000256" key="5">
    <source>
        <dbReference type="ARBA" id="ARBA00023136"/>
    </source>
</evidence>
<evidence type="ECO:0000256" key="2">
    <source>
        <dbReference type="ARBA" id="ARBA00008573"/>
    </source>
</evidence>
<dbReference type="Pfam" id="PF03134">
    <property type="entry name" value="TB2_DP1_HVA22"/>
    <property type="match status" value="1"/>
</dbReference>
<organism evidence="8 9">
    <name type="scientific">Saitozyma podzolica</name>
    <dbReference type="NCBI Taxonomy" id="1890683"/>
    <lineage>
        <taxon>Eukaryota</taxon>
        <taxon>Fungi</taxon>
        <taxon>Dikarya</taxon>
        <taxon>Basidiomycota</taxon>
        <taxon>Agaricomycotina</taxon>
        <taxon>Tremellomycetes</taxon>
        <taxon>Tremellales</taxon>
        <taxon>Trimorphomycetaceae</taxon>
        <taxon>Saitozyma</taxon>
    </lineage>
</organism>
<feature type="transmembrane region" description="Helical" evidence="6">
    <location>
        <begin position="122"/>
        <end position="143"/>
    </location>
</feature>
<comment type="caution">
    <text evidence="8">The sequence shown here is derived from an EMBL/GenBank/DDBJ whole genome shotgun (WGS) entry which is preliminary data.</text>
</comment>
<protein>
    <recommendedName>
        <fullName evidence="6">Protein YOP1</fullName>
    </recommendedName>
</protein>
<dbReference type="PANTHER" id="PTHR12300">
    <property type="entry name" value="HVA22-LIKE PROTEINS"/>
    <property type="match status" value="1"/>
</dbReference>
<evidence type="ECO:0000256" key="4">
    <source>
        <dbReference type="ARBA" id="ARBA00022989"/>
    </source>
</evidence>
<comment type="caution">
    <text evidence="6">Lacks conserved residue(s) required for the propagation of feature annotation.</text>
</comment>
<keyword evidence="4 6" id="KW-1133">Transmembrane helix</keyword>
<keyword evidence="5 6" id="KW-0472">Membrane</keyword>
<accession>A0A427YWD1</accession>
<evidence type="ECO:0000256" key="7">
    <source>
        <dbReference type="SAM" id="MobiDB-lite"/>
    </source>
</evidence>
<dbReference type="STRING" id="1890683.A0A427YWD1"/>